<feature type="domain" description="Far11/STRP C-terminal" evidence="3">
    <location>
        <begin position="621"/>
        <end position="981"/>
    </location>
</feature>
<dbReference type="OrthoDB" id="18234at2759"/>
<dbReference type="STRING" id="1071381.G8BXM1"/>
<dbReference type="InterPro" id="IPR021819">
    <property type="entry name" value="Far11/STRP_C"/>
</dbReference>
<protein>
    <recommendedName>
        <fullName evidence="6">Factor arrest protein 11</fullName>
    </recommendedName>
</protein>
<dbReference type="eggNOG" id="KOG3680">
    <property type="taxonomic scope" value="Eukaryota"/>
</dbReference>
<dbReference type="AlphaFoldDB" id="G8BXM1"/>
<sequence length="984" mass="113828">MNDDKRIVITSDNHNNNIGRSISFDNISSLNNNRSSNQIFLDDTRADISRRLVNRQQIEARFTSQKLSYSNGNVQDIIDPPDKNHLLLGLDVKIRNKLNSMDINKNNSTDKNERLISHKIESPTENPQFQSLLDNDMSQNNNEVKGFSESQLEDELFDEENFTNVDEIDGPIAGQILPPLQKSDKSKLKEPVGLTDATKDHDFNMPIDSGLQESLERRASEIGSSTIDSMAEPIPKIEVNYLGSYNLEEELPMWFSLSDYTYLPQTKSQFKQKNIDKTLFMRDVDYARLQIKVLVNGLSTNLQTCIMALLFICLGIDKSNSTTKEQVLSIKRNIFLLLEDENNLITIVKRFYDISNNCRDKTSNLNLQTTLFFYTMTIIFLIATVCIEERFNEARKPIIDNTINIFEDMKLLLYLVKYIEHWRWNSRLSMKIRNIINLLSKVIILQFGDDAVFKKTKREIYKLHKVTFYEDEEENITESANCIKSKLGISPLSYEAFREDIISRYPDLVIPNDKLPNSIDNSNSLSQFIEIPRSKIRNSMNQLLSMPNQHLATPAPSPPGSPTLSPISPLQKQRRSFQTNMSFPCLYPSDDESGTDDLTKRLSFMGDFNVNDNTSSDITIPYSISEATQILNESLRVGLCNKQLWYERDLFMMKERGWKSKIDDNPYDYITMKNSNNIEGVDIMKRVENFYKDCFPSLNSLIFVLIQIMESNVNNLCYNEVDVRDKIPLDVLIPKLEVTRAKEIALRSSTGIIYDLLKWFKLNHVLKYEHLCVLLYDSQYINTSTLVLNNYSEIYVDRLFKKTASSNHSIWIELQALAGNLSTTTEKATYNFDPMILSSFTYMFNTLSHITRDKTQRLKDLPLSIGILFKRYYRVFNLPMYHAILKIVKELTPFKNKRWKAEHMDLISGVYLYERLELTENWVTGKDISNELSDACGQELALRALLQFYNFFHYKASMLDLGYTTRTNANQTLLNNESENINSL</sequence>
<proteinExistence type="predicted"/>
<dbReference type="Pfam" id="PF07923">
    <property type="entry name" value="N1221"/>
    <property type="match status" value="1"/>
</dbReference>
<evidence type="ECO:0000259" key="3">
    <source>
        <dbReference type="SMART" id="SM01293"/>
    </source>
</evidence>
<dbReference type="SMART" id="SM01293">
    <property type="entry name" value="DUF3402"/>
    <property type="match status" value="1"/>
</dbReference>
<dbReference type="GO" id="GO:0031573">
    <property type="term" value="P:mitotic intra-S DNA damage checkpoint signaling"/>
    <property type="evidence" value="ECO:0007669"/>
    <property type="project" value="EnsemblFungi"/>
</dbReference>
<evidence type="ECO:0000259" key="2">
    <source>
        <dbReference type="SMART" id="SM01292"/>
    </source>
</evidence>
<evidence type="ECO:0000313" key="5">
    <source>
        <dbReference type="Proteomes" id="UP000005666"/>
    </source>
</evidence>
<reference evidence="4 5" key="1">
    <citation type="journal article" date="2011" name="Proc. Natl. Acad. Sci. U.S.A.">
        <title>Evolutionary erosion of yeast sex chromosomes by mating-type switching accidents.</title>
        <authorList>
            <person name="Gordon J.L."/>
            <person name="Armisen D."/>
            <person name="Proux-Wera E."/>
            <person name="Oheigeartaigh S.S."/>
            <person name="Byrne K.P."/>
            <person name="Wolfe K.H."/>
        </authorList>
    </citation>
    <scope>NUCLEOTIDE SEQUENCE [LARGE SCALE GENOMIC DNA]</scope>
    <source>
        <strain evidence="5">ATCC 24235 / CBS 4417 / NBRC 1672 / NRRL Y-8282 / UCD 70-5</strain>
    </source>
</reference>
<dbReference type="GO" id="GO:0016239">
    <property type="term" value="P:positive regulation of macroautophagy"/>
    <property type="evidence" value="ECO:0007669"/>
    <property type="project" value="EnsemblFungi"/>
</dbReference>
<evidence type="ECO:0000256" key="1">
    <source>
        <dbReference type="SAM" id="MobiDB-lite"/>
    </source>
</evidence>
<dbReference type="InterPro" id="IPR012486">
    <property type="entry name" value="Far11/STRP_N"/>
</dbReference>
<dbReference type="GO" id="GO:0005783">
    <property type="term" value="C:endoplasmic reticulum"/>
    <property type="evidence" value="ECO:0007669"/>
    <property type="project" value="EnsemblFungi"/>
</dbReference>
<dbReference type="Proteomes" id="UP000005666">
    <property type="component" value="Chromosome 9"/>
</dbReference>
<dbReference type="KEGG" id="tpf:TPHA_0I01430"/>
<dbReference type="GeneID" id="11534331"/>
<dbReference type="SMART" id="SM01292">
    <property type="entry name" value="N1221"/>
    <property type="match status" value="1"/>
</dbReference>
<dbReference type="PANTHER" id="PTHR13239">
    <property type="entry name" value="PROTEIN REQUIRED FOR HYPHAL ANASTOMOSIS HAM-2"/>
    <property type="match status" value="1"/>
</dbReference>
<dbReference type="GO" id="GO:0000138">
    <property type="term" value="C:Golgi trans cisterna"/>
    <property type="evidence" value="ECO:0007669"/>
    <property type="project" value="EnsemblFungi"/>
</dbReference>
<dbReference type="GO" id="GO:0007010">
    <property type="term" value="P:cytoskeleton organization"/>
    <property type="evidence" value="ECO:0007669"/>
    <property type="project" value="TreeGrafter"/>
</dbReference>
<evidence type="ECO:0008006" key="6">
    <source>
        <dbReference type="Google" id="ProtNLM"/>
    </source>
</evidence>
<dbReference type="PANTHER" id="PTHR13239:SF4">
    <property type="entry name" value="AT25231P"/>
    <property type="match status" value="1"/>
</dbReference>
<dbReference type="RefSeq" id="XP_003687083.1">
    <property type="nucleotide sequence ID" value="XM_003687035.1"/>
</dbReference>
<feature type="region of interest" description="Disordered" evidence="1">
    <location>
        <begin position="548"/>
        <end position="571"/>
    </location>
</feature>
<evidence type="ECO:0000313" key="4">
    <source>
        <dbReference type="EMBL" id="CCE64649.1"/>
    </source>
</evidence>
<dbReference type="GO" id="GO:0005829">
    <property type="term" value="C:cytosol"/>
    <property type="evidence" value="ECO:0007669"/>
    <property type="project" value="TreeGrafter"/>
</dbReference>
<keyword evidence="5" id="KW-1185">Reference proteome</keyword>
<dbReference type="Pfam" id="PF11882">
    <property type="entry name" value="DUF3402"/>
    <property type="match status" value="2"/>
</dbReference>
<organism evidence="4 5">
    <name type="scientific">Tetrapisispora phaffii (strain ATCC 24235 / CBS 4417 / NBRC 1672 / NRRL Y-8282 / UCD 70-5)</name>
    <name type="common">Yeast</name>
    <name type="synonym">Fabospora phaffii</name>
    <dbReference type="NCBI Taxonomy" id="1071381"/>
    <lineage>
        <taxon>Eukaryota</taxon>
        <taxon>Fungi</taxon>
        <taxon>Dikarya</taxon>
        <taxon>Ascomycota</taxon>
        <taxon>Saccharomycotina</taxon>
        <taxon>Saccharomycetes</taxon>
        <taxon>Saccharomycetales</taxon>
        <taxon>Saccharomycetaceae</taxon>
        <taxon>Tetrapisispora</taxon>
    </lineage>
</organism>
<name>G8BXM1_TETPH</name>
<dbReference type="OMA" id="PCLYPSD"/>
<dbReference type="EMBL" id="HE612864">
    <property type="protein sequence ID" value="CCE64649.1"/>
    <property type="molecule type" value="Genomic_DNA"/>
</dbReference>
<dbReference type="GO" id="GO:0000321">
    <property type="term" value="P:re-entry into mitotic cell cycle after pheromone arrest"/>
    <property type="evidence" value="ECO:0007669"/>
    <property type="project" value="EnsemblFungi"/>
</dbReference>
<feature type="domain" description="Far11/STRP N-terminal" evidence="2">
    <location>
        <begin position="236"/>
        <end position="521"/>
    </location>
</feature>
<dbReference type="HOGENOM" id="CLU_003184_1_0_1"/>
<gene>
    <name evidence="4" type="primary">TPHA0I01430</name>
    <name evidence="4" type="ordered locus">TPHA_0I01430</name>
</gene>
<accession>G8BXM1</accession>
<dbReference type="InterPro" id="IPR040185">
    <property type="entry name" value="Far11/STRP"/>
</dbReference>